<protein>
    <submittedName>
        <fullName evidence="6">GMC family oxidoreductase N-terminal domain-containing protein</fullName>
    </submittedName>
</protein>
<dbReference type="Gene3D" id="3.30.410.40">
    <property type="match status" value="1"/>
</dbReference>
<reference evidence="6 7" key="1">
    <citation type="submission" date="2023-06" db="EMBL/GenBank/DDBJ databases">
        <authorList>
            <person name="Yushchuk O."/>
            <person name="Binda E."/>
            <person name="Ruckert-Reed C."/>
            <person name="Fedorenko V."/>
            <person name="Kalinowski J."/>
            <person name="Marinelli F."/>
        </authorList>
    </citation>
    <scope>NUCLEOTIDE SEQUENCE [LARGE SCALE GENOMIC DNA]</scope>
    <source>
        <strain evidence="6 7">NRRL 3884</strain>
    </source>
</reference>
<evidence type="ECO:0000256" key="2">
    <source>
        <dbReference type="ARBA" id="ARBA00010790"/>
    </source>
</evidence>
<dbReference type="Gene3D" id="3.50.50.60">
    <property type="entry name" value="FAD/NAD(P)-binding domain"/>
    <property type="match status" value="1"/>
</dbReference>
<dbReference type="InterPro" id="IPR036188">
    <property type="entry name" value="FAD/NAD-bd_sf"/>
</dbReference>
<comment type="cofactor">
    <cofactor evidence="1">
        <name>FAD</name>
        <dbReference type="ChEBI" id="CHEBI:57692"/>
    </cofactor>
</comment>
<keyword evidence="4" id="KW-0274">FAD</keyword>
<dbReference type="InterPro" id="IPR007867">
    <property type="entry name" value="GMC_OxRtase_C"/>
</dbReference>
<dbReference type="Proteomes" id="UP001240150">
    <property type="component" value="Chromosome"/>
</dbReference>
<dbReference type="PANTHER" id="PTHR11552:SF147">
    <property type="entry name" value="CHOLINE DEHYDROGENASE, MITOCHONDRIAL"/>
    <property type="match status" value="1"/>
</dbReference>
<comment type="similarity">
    <text evidence="2">Belongs to the GMC oxidoreductase family.</text>
</comment>
<dbReference type="RefSeq" id="WP_284914019.1">
    <property type="nucleotide sequence ID" value="NZ_CP126980.1"/>
</dbReference>
<organism evidence="6 7">
    <name type="scientific">Actinoplanes oblitus</name>
    <dbReference type="NCBI Taxonomy" id="3040509"/>
    <lineage>
        <taxon>Bacteria</taxon>
        <taxon>Bacillati</taxon>
        <taxon>Actinomycetota</taxon>
        <taxon>Actinomycetes</taxon>
        <taxon>Micromonosporales</taxon>
        <taxon>Micromonosporaceae</taxon>
        <taxon>Actinoplanes</taxon>
    </lineage>
</organism>
<dbReference type="Pfam" id="PF05199">
    <property type="entry name" value="GMC_oxred_C"/>
    <property type="match status" value="1"/>
</dbReference>
<name>A0ABY8W5M9_9ACTN</name>
<proteinExistence type="inferred from homology"/>
<evidence type="ECO:0000259" key="5">
    <source>
        <dbReference type="PROSITE" id="PS00624"/>
    </source>
</evidence>
<dbReference type="Pfam" id="PF00732">
    <property type="entry name" value="GMC_oxred_N"/>
    <property type="match status" value="1"/>
</dbReference>
<sequence>MAEYTDVIVGAGSTGGVIASRLSADPQRRVLLIEAGPDFPSDRLPADVFDGLYPSFSEHDWGYSAEAVPGRSIPMARGKLVGGCSAINTSLAVRPDPQDLDEWAASGLRGWGWNDMLPYFKRLEDDQDFPDHPHGSGGPIPVRRWRDEEFLPLQRAMLDACTELGFARIPDLNGAPGDGIAVLPQNLRNGQRVSVALAYLDPARGRDNLEILPDSTVDRVLFDGRRATGVQVVTGGRTRTISGDRIILSAGAIGTPAILLRSGIGPADTLGRLGVPTVAELRGVGQNLLDHPACLVTVEPQPGVIDPKDPVCQTLLRYTAPGSAERDDMQMYLYSRIDLSGYATDLLEDAGNRFAFMLSVGIERPRSRGQVTIDSVDPAAAPRIELNYLSDPEDLRRMREGLRLAWSLAQRPELQKYTKRIVAPDEDTFRSDESVDAYALASATTHYHPAGTARMGVEGDPDAVVDDRGQVFGVQNLRVADASIMPTMIRANTNLTCIAIGERFAEWLR</sequence>
<evidence type="ECO:0000313" key="6">
    <source>
        <dbReference type="EMBL" id="WIM92812.1"/>
    </source>
</evidence>
<dbReference type="PANTHER" id="PTHR11552">
    <property type="entry name" value="GLUCOSE-METHANOL-CHOLINE GMC OXIDOREDUCTASE"/>
    <property type="match status" value="1"/>
</dbReference>
<evidence type="ECO:0000256" key="3">
    <source>
        <dbReference type="ARBA" id="ARBA00022630"/>
    </source>
</evidence>
<keyword evidence="3" id="KW-0285">Flavoprotein</keyword>
<dbReference type="PROSITE" id="PS00624">
    <property type="entry name" value="GMC_OXRED_2"/>
    <property type="match status" value="1"/>
</dbReference>
<dbReference type="InterPro" id="IPR000172">
    <property type="entry name" value="GMC_OxRdtase_N"/>
</dbReference>
<keyword evidence="7" id="KW-1185">Reference proteome</keyword>
<gene>
    <name evidence="6" type="ORF">ACTOB_004770</name>
</gene>
<dbReference type="SUPFAM" id="SSF51905">
    <property type="entry name" value="FAD/NAD(P)-binding domain"/>
    <property type="match status" value="1"/>
</dbReference>
<dbReference type="PIRSF" id="PIRSF000137">
    <property type="entry name" value="Alcohol_oxidase"/>
    <property type="match status" value="1"/>
</dbReference>
<evidence type="ECO:0000256" key="1">
    <source>
        <dbReference type="ARBA" id="ARBA00001974"/>
    </source>
</evidence>
<dbReference type="SUPFAM" id="SSF54373">
    <property type="entry name" value="FAD-linked reductases, C-terminal domain"/>
    <property type="match status" value="1"/>
</dbReference>
<feature type="domain" description="Glucose-methanol-choline oxidoreductase N-terminal" evidence="5">
    <location>
        <begin position="251"/>
        <end position="265"/>
    </location>
</feature>
<evidence type="ECO:0000313" key="7">
    <source>
        <dbReference type="Proteomes" id="UP001240150"/>
    </source>
</evidence>
<evidence type="ECO:0000256" key="4">
    <source>
        <dbReference type="ARBA" id="ARBA00022827"/>
    </source>
</evidence>
<dbReference type="InterPro" id="IPR012132">
    <property type="entry name" value="GMC_OxRdtase"/>
</dbReference>
<dbReference type="EMBL" id="CP126980">
    <property type="protein sequence ID" value="WIM92812.1"/>
    <property type="molecule type" value="Genomic_DNA"/>
</dbReference>
<accession>A0ABY8W5M9</accession>